<dbReference type="GO" id="GO:0003677">
    <property type="term" value="F:DNA binding"/>
    <property type="evidence" value="ECO:0007669"/>
    <property type="project" value="TreeGrafter"/>
</dbReference>
<gene>
    <name evidence="2" type="ORF">DFH94DRAFT_690764</name>
</gene>
<dbReference type="PANTHER" id="PTHR28027">
    <property type="entry name" value="TRANSCRIPTIONAL REGULATOR MIT1"/>
    <property type="match status" value="1"/>
</dbReference>
<feature type="region of interest" description="Disordered" evidence="1">
    <location>
        <begin position="156"/>
        <end position="258"/>
    </location>
</feature>
<protein>
    <recommendedName>
        <fullName evidence="4">cAMP-independent regulatory protein pac2</fullName>
    </recommendedName>
</protein>
<feature type="compositionally biased region" description="Low complexity" evidence="1">
    <location>
        <begin position="212"/>
        <end position="221"/>
    </location>
</feature>
<dbReference type="AlphaFoldDB" id="A0A9P5MZD4"/>
<proteinExistence type="predicted"/>
<dbReference type="OrthoDB" id="5572844at2759"/>
<evidence type="ECO:0000256" key="1">
    <source>
        <dbReference type="SAM" id="MobiDB-lite"/>
    </source>
</evidence>
<organism evidence="2 3">
    <name type="scientific">Russula ochroleuca</name>
    <dbReference type="NCBI Taxonomy" id="152965"/>
    <lineage>
        <taxon>Eukaryota</taxon>
        <taxon>Fungi</taxon>
        <taxon>Dikarya</taxon>
        <taxon>Basidiomycota</taxon>
        <taxon>Agaricomycotina</taxon>
        <taxon>Agaricomycetes</taxon>
        <taxon>Russulales</taxon>
        <taxon>Russulaceae</taxon>
        <taxon>Russula</taxon>
    </lineage>
</organism>
<keyword evidence="3" id="KW-1185">Reference proteome</keyword>
<feature type="compositionally biased region" description="Low complexity" evidence="1">
    <location>
        <begin position="363"/>
        <end position="381"/>
    </location>
</feature>
<evidence type="ECO:0000313" key="3">
    <source>
        <dbReference type="Proteomes" id="UP000759537"/>
    </source>
</evidence>
<accession>A0A9P5MZD4</accession>
<evidence type="ECO:0000313" key="2">
    <source>
        <dbReference type="EMBL" id="KAF8482570.1"/>
    </source>
</evidence>
<dbReference type="EMBL" id="WHVB01000005">
    <property type="protein sequence ID" value="KAF8482570.1"/>
    <property type="molecule type" value="Genomic_DNA"/>
</dbReference>
<reference evidence="2" key="1">
    <citation type="submission" date="2019-10" db="EMBL/GenBank/DDBJ databases">
        <authorList>
            <consortium name="DOE Joint Genome Institute"/>
            <person name="Kuo A."/>
            <person name="Miyauchi S."/>
            <person name="Kiss E."/>
            <person name="Drula E."/>
            <person name="Kohler A."/>
            <person name="Sanchez-Garcia M."/>
            <person name="Andreopoulos B."/>
            <person name="Barry K.W."/>
            <person name="Bonito G."/>
            <person name="Buee M."/>
            <person name="Carver A."/>
            <person name="Chen C."/>
            <person name="Cichocki N."/>
            <person name="Clum A."/>
            <person name="Culley D."/>
            <person name="Crous P.W."/>
            <person name="Fauchery L."/>
            <person name="Girlanda M."/>
            <person name="Hayes R."/>
            <person name="Keri Z."/>
            <person name="LaButti K."/>
            <person name="Lipzen A."/>
            <person name="Lombard V."/>
            <person name="Magnuson J."/>
            <person name="Maillard F."/>
            <person name="Morin E."/>
            <person name="Murat C."/>
            <person name="Nolan M."/>
            <person name="Ohm R."/>
            <person name="Pangilinan J."/>
            <person name="Pereira M."/>
            <person name="Perotto S."/>
            <person name="Peter M."/>
            <person name="Riley R."/>
            <person name="Sitrit Y."/>
            <person name="Stielow B."/>
            <person name="Szollosi G."/>
            <person name="Zifcakova L."/>
            <person name="Stursova M."/>
            <person name="Spatafora J.W."/>
            <person name="Tedersoo L."/>
            <person name="Vaario L.-M."/>
            <person name="Yamada A."/>
            <person name="Yan M."/>
            <person name="Wang P."/>
            <person name="Xu J."/>
            <person name="Bruns T."/>
            <person name="Baldrian P."/>
            <person name="Vilgalys R."/>
            <person name="Henrissat B."/>
            <person name="Grigoriev I.V."/>
            <person name="Hibbett D."/>
            <person name="Nagy L.G."/>
            <person name="Martin F.M."/>
        </authorList>
    </citation>
    <scope>NUCLEOTIDE SEQUENCE</scope>
    <source>
        <strain evidence="2">Prilba</strain>
    </source>
</reference>
<feature type="region of interest" description="Disordered" evidence="1">
    <location>
        <begin position="363"/>
        <end position="394"/>
    </location>
</feature>
<comment type="caution">
    <text evidence="2">The sequence shown here is derived from an EMBL/GenBank/DDBJ whole genome shotgun (WGS) entry which is preliminary data.</text>
</comment>
<dbReference type="Pfam" id="PF09729">
    <property type="entry name" value="Gti1_Pac2"/>
    <property type="match status" value="1"/>
</dbReference>
<dbReference type="PANTHER" id="PTHR28027:SF1">
    <property type="entry name" value="CAMP INDEPENDENT REGULATORY PROTEIN (AFU_ORTHOLOGUE AFUA_3G09640)"/>
    <property type="match status" value="1"/>
</dbReference>
<dbReference type="InterPro" id="IPR018608">
    <property type="entry name" value="Gti1/Pac2"/>
</dbReference>
<dbReference type="Proteomes" id="UP000759537">
    <property type="component" value="Unassembled WGS sequence"/>
</dbReference>
<feature type="compositionally biased region" description="Low complexity" evidence="1">
    <location>
        <begin position="166"/>
        <end position="197"/>
    </location>
</feature>
<name>A0A9P5MZD4_9AGAM</name>
<sequence length="458" mass="50104">MQVPSCTNVRIRSTADVHKIFYAVYLGLLPMITRRLDAKEREALSSGYCYAWEDRGPHAITGIGIERFTEGRHWSASRVRDEFLFYYEKWEPPKSKNGERTSDGQPPRDWDPYVKQTYSVYLNETAYFTQATVDSLGTVDDIPVLKDLAVPEGLFKSSRRTKSRSSRASAAAHAVDAAAPTSSPASSSSKSGKQIASVAGPSSNANRPPPQVAAQSAAPQQNQGLPPSAYPQDFFNAKSPTYPGLPTNSVPPSPAQQPDAYARIYTGNAYTPPQPPEGYHVPPSPHVQTHVAPFGYNWASPPTPVTDNACQPGYPYPVLVDSQKGDPAFHHSPVQSPQLYLYGSGFQASLHYRTVSPALSHAPSQFSASSQSQSSSESDSPAPGPVPLRTPVFSPDRLSVVLPTDGETKYEIHGLRDPDSTIDSKVGLVSMESLNRYHPYRREPLDDRVVQRFLQGPF</sequence>
<reference evidence="2" key="2">
    <citation type="journal article" date="2020" name="Nat. Commun.">
        <title>Large-scale genome sequencing of mycorrhizal fungi provides insights into the early evolution of symbiotic traits.</title>
        <authorList>
            <person name="Miyauchi S."/>
            <person name="Kiss E."/>
            <person name="Kuo A."/>
            <person name="Drula E."/>
            <person name="Kohler A."/>
            <person name="Sanchez-Garcia M."/>
            <person name="Morin E."/>
            <person name="Andreopoulos B."/>
            <person name="Barry K.W."/>
            <person name="Bonito G."/>
            <person name="Buee M."/>
            <person name="Carver A."/>
            <person name="Chen C."/>
            <person name="Cichocki N."/>
            <person name="Clum A."/>
            <person name="Culley D."/>
            <person name="Crous P.W."/>
            <person name="Fauchery L."/>
            <person name="Girlanda M."/>
            <person name="Hayes R.D."/>
            <person name="Keri Z."/>
            <person name="LaButti K."/>
            <person name="Lipzen A."/>
            <person name="Lombard V."/>
            <person name="Magnuson J."/>
            <person name="Maillard F."/>
            <person name="Murat C."/>
            <person name="Nolan M."/>
            <person name="Ohm R.A."/>
            <person name="Pangilinan J."/>
            <person name="Pereira M.F."/>
            <person name="Perotto S."/>
            <person name="Peter M."/>
            <person name="Pfister S."/>
            <person name="Riley R."/>
            <person name="Sitrit Y."/>
            <person name="Stielow J.B."/>
            <person name="Szollosi G."/>
            <person name="Zifcakova L."/>
            <person name="Stursova M."/>
            <person name="Spatafora J.W."/>
            <person name="Tedersoo L."/>
            <person name="Vaario L.M."/>
            <person name="Yamada A."/>
            <person name="Yan M."/>
            <person name="Wang P."/>
            <person name="Xu J."/>
            <person name="Bruns T."/>
            <person name="Baldrian P."/>
            <person name="Vilgalys R."/>
            <person name="Dunand C."/>
            <person name="Henrissat B."/>
            <person name="Grigoriev I.V."/>
            <person name="Hibbett D."/>
            <person name="Nagy L.G."/>
            <person name="Martin F.M."/>
        </authorList>
    </citation>
    <scope>NUCLEOTIDE SEQUENCE</scope>
    <source>
        <strain evidence="2">Prilba</strain>
    </source>
</reference>
<evidence type="ECO:0008006" key="4">
    <source>
        <dbReference type="Google" id="ProtNLM"/>
    </source>
</evidence>